<comment type="caution">
    <text evidence="2">The sequence shown here is derived from an EMBL/GenBank/DDBJ whole genome shotgun (WGS) entry which is preliminary data.</text>
</comment>
<feature type="region of interest" description="Disordered" evidence="1">
    <location>
        <begin position="1"/>
        <end position="56"/>
    </location>
</feature>
<dbReference type="Proteomes" id="UP001549291">
    <property type="component" value="Unassembled WGS sequence"/>
</dbReference>
<proteinExistence type="predicted"/>
<accession>A0ABV2RW45</accession>
<feature type="compositionally biased region" description="Basic and acidic residues" evidence="1">
    <location>
        <begin position="8"/>
        <end position="25"/>
    </location>
</feature>
<name>A0ABV2RW45_BRAJP</name>
<gene>
    <name evidence="2" type="ORF">ABIF63_005252</name>
</gene>
<evidence type="ECO:0000313" key="3">
    <source>
        <dbReference type="Proteomes" id="UP001549291"/>
    </source>
</evidence>
<dbReference type="RefSeq" id="WP_370149961.1">
    <property type="nucleotide sequence ID" value="NZ_CP066351.1"/>
</dbReference>
<dbReference type="EMBL" id="JBEPTQ010000002">
    <property type="protein sequence ID" value="MET4721146.1"/>
    <property type="molecule type" value="Genomic_DNA"/>
</dbReference>
<feature type="compositionally biased region" description="Basic and acidic residues" evidence="1">
    <location>
        <begin position="34"/>
        <end position="56"/>
    </location>
</feature>
<keyword evidence="3" id="KW-1185">Reference proteome</keyword>
<sequence length="56" mass="6318">MFAAMRGRIKEGDDVSRSLSQDRRKTANKKAKAGQRDRGDRKPVNSKGRKESSARK</sequence>
<evidence type="ECO:0000313" key="2">
    <source>
        <dbReference type="EMBL" id="MET4721146.1"/>
    </source>
</evidence>
<protein>
    <submittedName>
        <fullName evidence="2">Uncharacterized protein</fullName>
    </submittedName>
</protein>
<reference evidence="2 3" key="1">
    <citation type="submission" date="2024-06" db="EMBL/GenBank/DDBJ databases">
        <title>Genomic Encyclopedia of Type Strains, Phase V (KMG-V): Genome sequencing to study the core and pangenomes of soil and plant-associated prokaryotes.</title>
        <authorList>
            <person name="Whitman W."/>
        </authorList>
    </citation>
    <scope>NUCLEOTIDE SEQUENCE [LARGE SCALE GENOMIC DNA]</scope>
    <source>
        <strain evidence="2 3">USDA 160</strain>
    </source>
</reference>
<organism evidence="2 3">
    <name type="scientific">Bradyrhizobium japonicum</name>
    <dbReference type="NCBI Taxonomy" id="375"/>
    <lineage>
        <taxon>Bacteria</taxon>
        <taxon>Pseudomonadati</taxon>
        <taxon>Pseudomonadota</taxon>
        <taxon>Alphaproteobacteria</taxon>
        <taxon>Hyphomicrobiales</taxon>
        <taxon>Nitrobacteraceae</taxon>
        <taxon>Bradyrhizobium</taxon>
    </lineage>
</organism>
<evidence type="ECO:0000256" key="1">
    <source>
        <dbReference type="SAM" id="MobiDB-lite"/>
    </source>
</evidence>